<evidence type="ECO:0000256" key="8">
    <source>
        <dbReference type="SAM" id="Phobius"/>
    </source>
</evidence>
<dbReference type="EMBL" id="CP036271">
    <property type="protein sequence ID" value="QDT55907.1"/>
    <property type="molecule type" value="Genomic_DNA"/>
</dbReference>
<evidence type="ECO:0000256" key="6">
    <source>
        <dbReference type="ARBA" id="ARBA00022989"/>
    </source>
</evidence>
<evidence type="ECO:0000256" key="4">
    <source>
        <dbReference type="ARBA" id="ARBA00022475"/>
    </source>
</evidence>
<evidence type="ECO:0000256" key="7">
    <source>
        <dbReference type="ARBA" id="ARBA00023136"/>
    </source>
</evidence>
<dbReference type="InParanoid" id="A0A517SIH3"/>
<dbReference type="InterPro" id="IPR004695">
    <property type="entry name" value="SLAC1/Mae1/Ssu1/TehA"/>
</dbReference>
<keyword evidence="10" id="KW-1185">Reference proteome</keyword>
<feature type="transmembrane region" description="Helical" evidence="8">
    <location>
        <begin position="314"/>
        <end position="332"/>
    </location>
</feature>
<dbReference type="CDD" id="cd09319">
    <property type="entry name" value="TDT_like_1"/>
    <property type="match status" value="1"/>
</dbReference>
<sequence length="381" mass="42003">MWDCSAIWCGSISRDNKRLPLSTTDSTPSPPNASPSVVAELNPSGFALVMATGIVSLACHLLGMPLIARALLWLNVPAYLVLVALTLARLVRFPRRFFRDLIDHKRGVGFFTTVAASGVLGNQFLLIAEQRSVAVVLWCIAVVLGFLITYTLFTGFAVKKVKPSLAEGIHGGWLLAVVAVQSISVLGTLLAGGFGNDAPQVLFYTLSMWLVGGMLYIWIISLIFYRYSFFSMTPDDLSPPYWINMGAMAISTLAGATLLSAAGHSELLRSISPFVTGLTLLFWATATWWIPMLVILGLWRHGYMRYRLTYDPQYWGAVFPLGMYTVATYRLAHAVDQLFLLVIPRVFLYFALTAWCIVFAGLIRRLASHMRTNASGSPRSC</sequence>
<dbReference type="PANTHER" id="PTHR31686">
    <property type="match status" value="1"/>
</dbReference>
<reference evidence="9 10" key="1">
    <citation type="submission" date="2019-02" db="EMBL/GenBank/DDBJ databases">
        <title>Deep-cultivation of Planctomycetes and their phenomic and genomic characterization uncovers novel biology.</title>
        <authorList>
            <person name="Wiegand S."/>
            <person name="Jogler M."/>
            <person name="Boedeker C."/>
            <person name="Pinto D."/>
            <person name="Vollmers J."/>
            <person name="Rivas-Marin E."/>
            <person name="Kohn T."/>
            <person name="Peeters S.H."/>
            <person name="Heuer A."/>
            <person name="Rast P."/>
            <person name="Oberbeckmann S."/>
            <person name="Bunk B."/>
            <person name="Jeske O."/>
            <person name="Meyerdierks A."/>
            <person name="Storesund J.E."/>
            <person name="Kallscheuer N."/>
            <person name="Luecker S."/>
            <person name="Lage O.M."/>
            <person name="Pohl T."/>
            <person name="Merkel B.J."/>
            <person name="Hornburger P."/>
            <person name="Mueller R.-W."/>
            <person name="Bruemmer F."/>
            <person name="Labrenz M."/>
            <person name="Spormann A.M."/>
            <person name="Op den Camp H."/>
            <person name="Overmann J."/>
            <person name="Amann R."/>
            <person name="Jetten M.S.M."/>
            <person name="Mascher T."/>
            <person name="Medema M.H."/>
            <person name="Devos D.P."/>
            <person name="Kaster A.-K."/>
            <person name="Ovreas L."/>
            <person name="Rohde M."/>
            <person name="Galperin M.Y."/>
            <person name="Jogler C."/>
        </authorList>
    </citation>
    <scope>NUCLEOTIDE SEQUENCE [LARGE SCALE GENOMIC DNA]</scope>
    <source>
        <strain evidence="9 10">Pan44</strain>
    </source>
</reference>
<evidence type="ECO:0000256" key="2">
    <source>
        <dbReference type="ARBA" id="ARBA00008566"/>
    </source>
</evidence>
<dbReference type="InterPro" id="IPR038665">
    <property type="entry name" value="Voltage-dep_anion_channel_sf"/>
</dbReference>
<dbReference type="AlphaFoldDB" id="A0A517SIH3"/>
<dbReference type="Proteomes" id="UP000315700">
    <property type="component" value="Chromosome"/>
</dbReference>
<evidence type="ECO:0000313" key="10">
    <source>
        <dbReference type="Proteomes" id="UP000315700"/>
    </source>
</evidence>
<dbReference type="Pfam" id="PF03595">
    <property type="entry name" value="SLAC1"/>
    <property type="match status" value="1"/>
</dbReference>
<accession>A0A517SIH3</accession>
<feature type="transmembrane region" description="Helical" evidence="8">
    <location>
        <begin position="338"/>
        <end position="363"/>
    </location>
</feature>
<keyword evidence="7 8" id="KW-0472">Membrane</keyword>
<dbReference type="PANTHER" id="PTHR31686:SF1">
    <property type="entry name" value="SULFITE EFFLUX PUMP SSU1"/>
    <property type="match status" value="1"/>
</dbReference>
<feature type="transmembrane region" description="Helical" evidence="8">
    <location>
        <begin position="133"/>
        <end position="153"/>
    </location>
</feature>
<feature type="transmembrane region" description="Helical" evidence="8">
    <location>
        <begin position="281"/>
        <end position="302"/>
    </location>
</feature>
<keyword evidence="6 8" id="KW-1133">Transmembrane helix</keyword>
<evidence type="ECO:0000256" key="3">
    <source>
        <dbReference type="ARBA" id="ARBA00022448"/>
    </source>
</evidence>
<gene>
    <name evidence="9" type="ORF">Pan44_39550</name>
</gene>
<protein>
    <submittedName>
        <fullName evidence="9">Putative membrane protein</fullName>
    </submittedName>
</protein>
<feature type="transmembrane region" description="Helical" evidence="8">
    <location>
        <begin position="206"/>
        <end position="229"/>
    </location>
</feature>
<proteinExistence type="inferred from homology"/>
<comment type="similarity">
    <text evidence="2">Belongs to the tellurite-resistance/dicarboxylate transporter (TDT) family.</text>
</comment>
<feature type="transmembrane region" description="Helical" evidence="8">
    <location>
        <begin position="45"/>
        <end position="64"/>
    </location>
</feature>
<dbReference type="GO" id="GO:0000319">
    <property type="term" value="F:sulfite transmembrane transporter activity"/>
    <property type="evidence" value="ECO:0007669"/>
    <property type="project" value="TreeGrafter"/>
</dbReference>
<comment type="subcellular location">
    <subcellularLocation>
        <location evidence="1">Cell membrane</location>
        <topology evidence="1">Multi-pass membrane protein</topology>
    </subcellularLocation>
</comment>
<feature type="transmembrane region" description="Helical" evidence="8">
    <location>
        <begin position="241"/>
        <end position="261"/>
    </location>
</feature>
<keyword evidence="5 8" id="KW-0812">Transmembrane</keyword>
<evidence type="ECO:0000256" key="5">
    <source>
        <dbReference type="ARBA" id="ARBA00022692"/>
    </source>
</evidence>
<keyword evidence="4" id="KW-1003">Cell membrane</keyword>
<dbReference type="Gene3D" id="1.50.10.150">
    <property type="entry name" value="Voltage-dependent anion channel"/>
    <property type="match status" value="1"/>
</dbReference>
<dbReference type="KEGG" id="ccos:Pan44_39550"/>
<organism evidence="9 10">
    <name type="scientific">Caulifigura coniformis</name>
    <dbReference type="NCBI Taxonomy" id="2527983"/>
    <lineage>
        <taxon>Bacteria</taxon>
        <taxon>Pseudomonadati</taxon>
        <taxon>Planctomycetota</taxon>
        <taxon>Planctomycetia</taxon>
        <taxon>Planctomycetales</taxon>
        <taxon>Planctomycetaceae</taxon>
        <taxon>Caulifigura</taxon>
    </lineage>
</organism>
<feature type="transmembrane region" description="Helical" evidence="8">
    <location>
        <begin position="173"/>
        <end position="194"/>
    </location>
</feature>
<dbReference type="InterPro" id="IPR051629">
    <property type="entry name" value="Sulfite_efflux_TDT"/>
</dbReference>
<dbReference type="GO" id="GO:0005886">
    <property type="term" value="C:plasma membrane"/>
    <property type="evidence" value="ECO:0007669"/>
    <property type="project" value="UniProtKB-SubCell"/>
</dbReference>
<evidence type="ECO:0000256" key="1">
    <source>
        <dbReference type="ARBA" id="ARBA00004651"/>
    </source>
</evidence>
<feature type="transmembrane region" description="Helical" evidence="8">
    <location>
        <begin position="70"/>
        <end position="88"/>
    </location>
</feature>
<keyword evidence="3" id="KW-0813">Transport</keyword>
<evidence type="ECO:0000313" key="9">
    <source>
        <dbReference type="EMBL" id="QDT55907.1"/>
    </source>
</evidence>
<name>A0A517SIH3_9PLAN</name>
<feature type="transmembrane region" description="Helical" evidence="8">
    <location>
        <begin position="108"/>
        <end position="127"/>
    </location>
</feature>